<dbReference type="InterPro" id="IPR000831">
    <property type="entry name" value="Trp_repress"/>
</dbReference>
<evidence type="ECO:0000313" key="1">
    <source>
        <dbReference type="EMBL" id="QYR52283.1"/>
    </source>
</evidence>
<dbReference type="InterPro" id="IPR013368">
    <property type="entry name" value="YecD_YerC"/>
</dbReference>
<proteinExistence type="predicted"/>
<dbReference type="InterPro" id="IPR010921">
    <property type="entry name" value="Trp_repressor/repl_initiator"/>
</dbReference>
<organism evidence="1 2">
    <name type="scientific">Lysobacter soyae</name>
    <dbReference type="NCBI Taxonomy" id="2764185"/>
    <lineage>
        <taxon>Bacteria</taxon>
        <taxon>Pseudomonadati</taxon>
        <taxon>Pseudomonadota</taxon>
        <taxon>Gammaproteobacteria</taxon>
        <taxon>Lysobacterales</taxon>
        <taxon>Lysobacteraceae</taxon>
        <taxon>Lysobacter</taxon>
    </lineage>
</organism>
<keyword evidence="2" id="KW-1185">Reference proteome</keyword>
<dbReference type="PANTHER" id="PTHR40080:SF1">
    <property type="entry name" value="TRPR-LIKE PROTEIN YERC_YECD"/>
    <property type="match status" value="1"/>
</dbReference>
<dbReference type="Pfam" id="PF01371">
    <property type="entry name" value="Trp_repressor"/>
    <property type="match status" value="1"/>
</dbReference>
<dbReference type="GO" id="GO:0003677">
    <property type="term" value="F:DNA binding"/>
    <property type="evidence" value="ECO:0007669"/>
    <property type="project" value="UniProtKB-KW"/>
</dbReference>
<sequence length="111" mass="11784">MKQRTVQDPAQVANVSIKGLARAFAALGTEAAAEAFLRDLCTPAELEAMADRWAVIPYLLSGVPYRDIHDRTGVSVTTIGRVARTYETGTGGYAGAVEKLGLSTLRTGRSS</sequence>
<keyword evidence="1" id="KW-0238">DNA-binding</keyword>
<dbReference type="PANTHER" id="PTHR40080">
    <property type="entry name" value="LMO1763 PROTEIN"/>
    <property type="match status" value="1"/>
</dbReference>
<name>A0ABX8WPU6_9GAMM</name>
<accession>A0ABX8WPU6</accession>
<protein>
    <submittedName>
        <fullName evidence="1">DNA-binding transcriptional regulator</fullName>
    </submittedName>
</protein>
<dbReference type="RefSeq" id="WP_220379070.1">
    <property type="nucleotide sequence ID" value="NZ_CP080544.1"/>
</dbReference>
<dbReference type="Gene3D" id="1.10.1270.10">
    <property type="entry name" value="TrpR-like"/>
    <property type="match status" value="1"/>
</dbReference>
<dbReference type="InterPro" id="IPR038116">
    <property type="entry name" value="TrpR-like_sf"/>
</dbReference>
<gene>
    <name evidence="1" type="ORF">H8L67_06600</name>
</gene>
<dbReference type="SUPFAM" id="SSF48295">
    <property type="entry name" value="TrpR-like"/>
    <property type="match status" value="1"/>
</dbReference>
<evidence type="ECO:0000313" key="2">
    <source>
        <dbReference type="Proteomes" id="UP000824755"/>
    </source>
</evidence>
<dbReference type="EMBL" id="CP080544">
    <property type="protein sequence ID" value="QYR52283.1"/>
    <property type="molecule type" value="Genomic_DNA"/>
</dbReference>
<dbReference type="Proteomes" id="UP000824755">
    <property type="component" value="Chromosome"/>
</dbReference>
<reference evidence="1 2" key="1">
    <citation type="submission" date="2021-08" db="EMBL/GenBank/DDBJ databases">
        <title>Lysobacter sp. strain CJ11 Genome sequencing and assembly.</title>
        <authorList>
            <person name="Kim I."/>
        </authorList>
    </citation>
    <scope>NUCLEOTIDE SEQUENCE [LARGE SCALE GENOMIC DNA]</scope>
    <source>
        <strain evidence="1 2">CJ11</strain>
    </source>
</reference>